<dbReference type="InterPro" id="IPR036249">
    <property type="entry name" value="Thioredoxin-like_sf"/>
</dbReference>
<dbReference type="PROSITE" id="PS51352">
    <property type="entry name" value="THIOREDOXIN_2"/>
    <property type="match status" value="1"/>
</dbReference>
<dbReference type="Gene3D" id="3.40.30.10">
    <property type="entry name" value="Glutaredoxin"/>
    <property type="match status" value="1"/>
</dbReference>
<dbReference type="PROSITE" id="PS51257">
    <property type="entry name" value="PROKAR_LIPOPROTEIN"/>
    <property type="match status" value="1"/>
</dbReference>
<dbReference type="InterPro" id="IPR050553">
    <property type="entry name" value="Thioredoxin_ResA/DsbE_sf"/>
</dbReference>
<dbReference type="InterPro" id="IPR000866">
    <property type="entry name" value="AhpC/TSA"/>
</dbReference>
<evidence type="ECO:0000313" key="4">
    <source>
        <dbReference type="Proteomes" id="UP000546257"/>
    </source>
</evidence>
<dbReference type="SUPFAM" id="SSF52833">
    <property type="entry name" value="Thioredoxin-like"/>
    <property type="match status" value="1"/>
</dbReference>
<dbReference type="GO" id="GO:0016209">
    <property type="term" value="F:antioxidant activity"/>
    <property type="evidence" value="ECO:0007669"/>
    <property type="project" value="InterPro"/>
</dbReference>
<dbReference type="PANTHER" id="PTHR42852:SF13">
    <property type="entry name" value="PROTEIN DIPZ"/>
    <property type="match status" value="1"/>
</dbReference>
<dbReference type="Proteomes" id="UP000546257">
    <property type="component" value="Unassembled WGS sequence"/>
</dbReference>
<dbReference type="AlphaFoldDB" id="A0A7J9SM36"/>
<dbReference type="RefSeq" id="WP_185193441.1">
    <property type="nucleotide sequence ID" value="NZ_JACKXD010000004.1"/>
</dbReference>
<reference evidence="3 4" key="1">
    <citation type="submission" date="2020-08" db="EMBL/GenBank/DDBJ databases">
        <authorList>
            <person name="Seo M.-J."/>
        </authorList>
    </citation>
    <scope>NUCLEOTIDE SEQUENCE [LARGE SCALE GENOMIC DNA]</scope>
    <source>
        <strain evidence="3 4">MBLA0160</strain>
    </source>
</reference>
<gene>
    <name evidence="3" type="ORF">H5V44_12360</name>
</gene>
<organism evidence="3 4">
    <name type="scientific">Halobellus ruber</name>
    <dbReference type="NCBI Taxonomy" id="2761102"/>
    <lineage>
        <taxon>Archaea</taxon>
        <taxon>Methanobacteriati</taxon>
        <taxon>Methanobacteriota</taxon>
        <taxon>Stenosarchaea group</taxon>
        <taxon>Halobacteria</taxon>
        <taxon>Halobacteriales</taxon>
        <taxon>Haloferacaceae</taxon>
        <taxon>Halobellus</taxon>
    </lineage>
</organism>
<sequence length="191" mass="20959">MPSSKRRSFIGTVSTALALGLAGCSSVSSPDADPSREPTDAPGGTPDESDPLALPSVVTREGFPDGDVVLKPEGTVVLLNFFTTWCRPCQEEMPAFRRLRAAYDPERLHMVSITPEVDETLVREFWREYDGTWPVVTDPALVATERWNANSYPTNLVFDTDGTPARGDTPAVRARTFDEFAAIIDPLLRES</sequence>
<evidence type="ECO:0000313" key="3">
    <source>
        <dbReference type="EMBL" id="MBB6647067.1"/>
    </source>
</evidence>
<dbReference type="CDD" id="cd02966">
    <property type="entry name" value="TlpA_like_family"/>
    <property type="match status" value="1"/>
</dbReference>
<keyword evidence="4" id="KW-1185">Reference proteome</keyword>
<dbReference type="PROSITE" id="PS51318">
    <property type="entry name" value="TAT"/>
    <property type="match status" value="1"/>
</dbReference>
<dbReference type="GO" id="GO:0016491">
    <property type="term" value="F:oxidoreductase activity"/>
    <property type="evidence" value="ECO:0007669"/>
    <property type="project" value="InterPro"/>
</dbReference>
<evidence type="ECO:0000256" key="1">
    <source>
        <dbReference type="SAM" id="MobiDB-lite"/>
    </source>
</evidence>
<comment type="caution">
    <text evidence="3">The sequence shown here is derived from an EMBL/GenBank/DDBJ whole genome shotgun (WGS) entry which is preliminary data.</text>
</comment>
<protein>
    <submittedName>
        <fullName evidence="3">Redoxin family protein</fullName>
    </submittedName>
</protein>
<dbReference type="Pfam" id="PF00578">
    <property type="entry name" value="AhpC-TSA"/>
    <property type="match status" value="1"/>
</dbReference>
<dbReference type="PANTHER" id="PTHR42852">
    <property type="entry name" value="THIOL:DISULFIDE INTERCHANGE PROTEIN DSBE"/>
    <property type="match status" value="1"/>
</dbReference>
<evidence type="ECO:0000259" key="2">
    <source>
        <dbReference type="PROSITE" id="PS51352"/>
    </source>
</evidence>
<dbReference type="EMBL" id="JACKXD010000004">
    <property type="protein sequence ID" value="MBB6647067.1"/>
    <property type="molecule type" value="Genomic_DNA"/>
</dbReference>
<name>A0A7J9SM36_9EURY</name>
<feature type="domain" description="Thioredoxin" evidence="2">
    <location>
        <begin position="48"/>
        <end position="189"/>
    </location>
</feature>
<feature type="region of interest" description="Disordered" evidence="1">
    <location>
        <begin position="23"/>
        <end position="53"/>
    </location>
</feature>
<dbReference type="InterPro" id="IPR006311">
    <property type="entry name" value="TAT_signal"/>
</dbReference>
<accession>A0A7J9SM36</accession>
<proteinExistence type="predicted"/>
<dbReference type="InterPro" id="IPR013766">
    <property type="entry name" value="Thioredoxin_domain"/>
</dbReference>